<reference evidence="5" key="1">
    <citation type="submission" date="2019-08" db="EMBL/GenBank/DDBJ databases">
        <title>Comparative genome analysis confer to the adaptation heavy metal polluted environment.</title>
        <authorList>
            <person name="Li Y."/>
        </authorList>
    </citation>
    <scope>NUCLEOTIDE SEQUENCE [LARGE SCALE GENOMIC DNA]</scope>
    <source>
        <strain evidence="5">P1</strain>
    </source>
</reference>
<accession>A0A5C1HWA0</accession>
<dbReference type="PANTHER" id="PTHR43280">
    <property type="entry name" value="ARAC-FAMILY TRANSCRIPTIONAL REGULATOR"/>
    <property type="match status" value="1"/>
</dbReference>
<dbReference type="Pfam" id="PF12833">
    <property type="entry name" value="HTH_18"/>
    <property type="match status" value="1"/>
</dbReference>
<evidence type="ECO:0000313" key="6">
    <source>
        <dbReference type="Proteomes" id="UP000251402"/>
    </source>
</evidence>
<dbReference type="RefSeq" id="WP_112569186.1">
    <property type="nucleotide sequence ID" value="NZ_CP043450.1"/>
</dbReference>
<dbReference type="SUPFAM" id="SSF46689">
    <property type="entry name" value="Homeodomain-like"/>
    <property type="match status" value="1"/>
</dbReference>
<sequence>MKKELIRIRSINELHRHYQCGTPRHPLVSVIDLKTIRHNLLEQGEAYQMSLYIISCKSFKGNLHYGRQLYDFEEGSLLFTAPEQVISSEPEVQLEEGWALFFHPDLINGTVLGRNIHQYSFFLYDLNEALHVSDEEKQVLLDCVKKIEREYSQNIDKHTQGLIVSNIELLLSYCNRFYDRQFLTRAKTNHDIVQRFELLLNEYFTRETLVNDGLPEVKYFASKLIISPNYLSDLLHKYTGKTTLEHIHLQLIEKAKLLLWERGKSVSEVAYQLGFDHPSHFTKIFKSKTGFTPKAYRSNN</sequence>
<evidence type="ECO:0000256" key="2">
    <source>
        <dbReference type="ARBA" id="ARBA00023125"/>
    </source>
</evidence>
<dbReference type="Proteomes" id="UP000251402">
    <property type="component" value="Chromosome"/>
</dbReference>
<keyword evidence="1" id="KW-0805">Transcription regulation</keyword>
<evidence type="ECO:0000259" key="4">
    <source>
        <dbReference type="PROSITE" id="PS01124"/>
    </source>
</evidence>
<dbReference type="Gene3D" id="1.10.10.60">
    <property type="entry name" value="Homeodomain-like"/>
    <property type="match status" value="1"/>
</dbReference>
<dbReference type="OrthoDB" id="9816214at2"/>
<dbReference type="PANTHER" id="PTHR43280:SF32">
    <property type="entry name" value="TRANSCRIPTIONAL REGULATORY PROTEIN"/>
    <property type="match status" value="1"/>
</dbReference>
<evidence type="ECO:0000256" key="3">
    <source>
        <dbReference type="ARBA" id="ARBA00023163"/>
    </source>
</evidence>
<protein>
    <submittedName>
        <fullName evidence="5">Helix-turn-helix transcriptional regulator</fullName>
    </submittedName>
</protein>
<dbReference type="GO" id="GO:0043565">
    <property type="term" value="F:sequence-specific DNA binding"/>
    <property type="evidence" value="ECO:0007669"/>
    <property type="project" value="InterPro"/>
</dbReference>
<keyword evidence="6" id="KW-1185">Reference proteome</keyword>
<dbReference type="PROSITE" id="PS01124">
    <property type="entry name" value="HTH_ARAC_FAMILY_2"/>
    <property type="match status" value="1"/>
</dbReference>
<dbReference type="PRINTS" id="PR00032">
    <property type="entry name" value="HTHARAC"/>
</dbReference>
<name>A0A5C1HWA0_9SPHI</name>
<proteinExistence type="predicted"/>
<dbReference type="KEGG" id="mrub:DEO27_009085"/>
<evidence type="ECO:0000256" key="1">
    <source>
        <dbReference type="ARBA" id="ARBA00023015"/>
    </source>
</evidence>
<feature type="domain" description="HTH araC/xylS-type" evidence="4">
    <location>
        <begin position="194"/>
        <end position="299"/>
    </location>
</feature>
<dbReference type="SMART" id="SM00342">
    <property type="entry name" value="HTH_ARAC"/>
    <property type="match status" value="1"/>
</dbReference>
<dbReference type="AlphaFoldDB" id="A0A5C1HWA0"/>
<organism evidence="5 6">
    <name type="scientific">Mucilaginibacter rubeus</name>
    <dbReference type="NCBI Taxonomy" id="2027860"/>
    <lineage>
        <taxon>Bacteria</taxon>
        <taxon>Pseudomonadati</taxon>
        <taxon>Bacteroidota</taxon>
        <taxon>Sphingobacteriia</taxon>
        <taxon>Sphingobacteriales</taxon>
        <taxon>Sphingobacteriaceae</taxon>
        <taxon>Mucilaginibacter</taxon>
    </lineage>
</organism>
<evidence type="ECO:0000313" key="5">
    <source>
        <dbReference type="EMBL" id="QEM10172.1"/>
    </source>
</evidence>
<dbReference type="InterPro" id="IPR009057">
    <property type="entry name" value="Homeodomain-like_sf"/>
</dbReference>
<dbReference type="InterPro" id="IPR020449">
    <property type="entry name" value="Tscrpt_reg_AraC-type_HTH"/>
</dbReference>
<dbReference type="GO" id="GO:0003700">
    <property type="term" value="F:DNA-binding transcription factor activity"/>
    <property type="evidence" value="ECO:0007669"/>
    <property type="project" value="InterPro"/>
</dbReference>
<keyword evidence="2" id="KW-0238">DNA-binding</keyword>
<gene>
    <name evidence="5" type="ORF">DEO27_009085</name>
</gene>
<keyword evidence="3" id="KW-0804">Transcription</keyword>
<dbReference type="InterPro" id="IPR018060">
    <property type="entry name" value="HTH_AraC"/>
</dbReference>
<dbReference type="EMBL" id="CP043450">
    <property type="protein sequence ID" value="QEM10172.1"/>
    <property type="molecule type" value="Genomic_DNA"/>
</dbReference>